<dbReference type="EMBL" id="JALPQF010000002">
    <property type="protein sequence ID" value="MCK8479537.1"/>
    <property type="molecule type" value="Genomic_DNA"/>
</dbReference>
<evidence type="ECO:0000313" key="2">
    <source>
        <dbReference type="EMBL" id="MCK8479537.1"/>
    </source>
</evidence>
<dbReference type="SUPFAM" id="SSF51126">
    <property type="entry name" value="Pectin lyase-like"/>
    <property type="match status" value="1"/>
</dbReference>
<accession>A0ABT0H588</accession>
<evidence type="ECO:0000256" key="1">
    <source>
        <dbReference type="SAM" id="Phobius"/>
    </source>
</evidence>
<keyword evidence="1" id="KW-1133">Transmembrane helix</keyword>
<dbReference type="RefSeq" id="WP_248411836.1">
    <property type="nucleotide sequence ID" value="NZ_JALPQF010000002.1"/>
</dbReference>
<feature type="transmembrane region" description="Helical" evidence="1">
    <location>
        <begin position="20"/>
        <end position="41"/>
    </location>
</feature>
<comment type="caution">
    <text evidence="2">The sequence shown here is derived from an EMBL/GenBank/DDBJ whole genome shotgun (WGS) entry which is preliminary data.</text>
</comment>
<name>A0ABT0H588_9FLAO</name>
<keyword evidence="1" id="KW-0472">Membrane</keyword>
<dbReference type="InterPro" id="IPR012334">
    <property type="entry name" value="Pectin_lyas_fold"/>
</dbReference>
<reference evidence="2" key="1">
    <citation type="submission" date="2022-04" db="EMBL/GenBank/DDBJ databases">
        <authorList>
            <person name="Ren T."/>
        </authorList>
    </citation>
    <scope>NUCLEOTIDE SEQUENCE</scope>
    <source>
        <strain evidence="2">F63249</strain>
    </source>
</reference>
<keyword evidence="3" id="KW-1185">Reference proteome</keyword>
<dbReference type="Proteomes" id="UP001203687">
    <property type="component" value="Unassembled WGS sequence"/>
</dbReference>
<sequence length="720" mass="83184">MMLLQGHKASDKKDEKRFFLVVYVFVLLFGVYSGMYCYRFGIVVDVKHHLQAAHYDFPTYFKYLTSSSDNNFDDIAIDFKFKDYIKLSNQRSRFVYSNSHFFEGKQWLRRESTYAKATIKYNQKKFDVKAKLFGKNNDHFRHPYKWSFRVKAKDYIKDFKNGKFNLLQPNTRLYITDVICNRVLQQHNILSLEYKPVNLTINDRPTDLYFIEDFFSKYLIERNGYRDSFIFTFSSIKHPSLDKLNDNQLRDIDEIKNNIINTPEIILDQDKFDKVLALLFLAQNKHPYLVDNFHMFYNNVTNKVEPIVREVWFKDVLTLSSKEDLKGKLIEFITYVSDYNKNLNAYLSSIVNNEKRLGQVMATINTISKNLTAIRSTPDWQTFQDAIYSRYPQAIYLCKNIEINVNAVLSLNLDEQKKKLIPNRIKQIETDTKLEDDMVLYDTDLSLSPGITLDLNGHHIILVSGHIRAVGEATNAITITNSSEAHSSIVVKQSKTPNKFAYVNISKLSNFDDSYWHLPAGITFYESEVLMNHVAFESNRAGDDFVNFFRCSDFNLSNVSFTNVNADAIDSDFSNGTIDNCNFLNIGNDAVDGSGSQITITNSRFNNVEDKVISAGENSTMHIANSTILNSEISFVSKDDSTLSEQNNTLINNTLDYCLFNKKKEFDNGSLYTDKNILQTKYLIEKGSKVYKGAEELMNLKMVDSVKESLYGIEYGKKSR</sequence>
<gene>
    <name evidence="2" type="ORF">MUY34_02830</name>
</gene>
<keyword evidence="1" id="KW-0812">Transmembrane</keyword>
<organism evidence="2 3">
    <name type="scientific">Psychroserpens algicola</name>
    <dbReference type="NCBI Taxonomy" id="1719034"/>
    <lineage>
        <taxon>Bacteria</taxon>
        <taxon>Pseudomonadati</taxon>
        <taxon>Bacteroidota</taxon>
        <taxon>Flavobacteriia</taxon>
        <taxon>Flavobacteriales</taxon>
        <taxon>Flavobacteriaceae</taxon>
        <taxon>Psychroserpens</taxon>
    </lineage>
</organism>
<dbReference type="InterPro" id="IPR011050">
    <property type="entry name" value="Pectin_lyase_fold/virulence"/>
</dbReference>
<proteinExistence type="predicted"/>
<protein>
    <submittedName>
        <fullName evidence="2">Right-handed parallel beta-helix repeat-containing protein</fullName>
    </submittedName>
</protein>
<evidence type="ECO:0000313" key="3">
    <source>
        <dbReference type="Proteomes" id="UP001203687"/>
    </source>
</evidence>
<dbReference type="Gene3D" id="2.160.20.10">
    <property type="entry name" value="Single-stranded right-handed beta-helix, Pectin lyase-like"/>
    <property type="match status" value="1"/>
</dbReference>